<feature type="domain" description="Glutamine amidotransferase" evidence="1">
    <location>
        <begin position="42"/>
        <end position="170"/>
    </location>
</feature>
<evidence type="ECO:0000259" key="1">
    <source>
        <dbReference type="Pfam" id="PF00117"/>
    </source>
</evidence>
<organism evidence="2">
    <name type="scientific">freshwater metagenome</name>
    <dbReference type="NCBI Taxonomy" id="449393"/>
    <lineage>
        <taxon>unclassified sequences</taxon>
        <taxon>metagenomes</taxon>
        <taxon>ecological metagenomes</taxon>
    </lineage>
</organism>
<dbReference type="AlphaFoldDB" id="A0A6J7MCN7"/>
<accession>A0A6J7MCN7</accession>
<protein>
    <submittedName>
        <fullName evidence="2">Unannotated protein</fullName>
    </submittedName>
</protein>
<dbReference type="InterPro" id="IPR017926">
    <property type="entry name" value="GATASE"/>
</dbReference>
<dbReference type="EMBL" id="CAFBOM010000032">
    <property type="protein sequence ID" value="CAB4977858.1"/>
    <property type="molecule type" value="Genomic_DNA"/>
</dbReference>
<dbReference type="InterPro" id="IPR029062">
    <property type="entry name" value="Class_I_gatase-like"/>
</dbReference>
<dbReference type="InterPro" id="IPR044992">
    <property type="entry name" value="ChyE-like"/>
</dbReference>
<proteinExistence type="predicted"/>
<sequence>MPRAVVLSHHDIAHELGHLGPWLDRRGFLVERVYRGESQSIPDADLLIVMGSPTSVATGYCLAPAEDEIRLVKEWVESGRPYLGLCFGAQVLARALDGEVTRMEHTFRGYVDLSSNEAAEAGVTGSWVVWHDDAITAPPGAEVLAALPHADLVFKVGNAWGLQPHIEVSPESLARMAIALGAPASAYDPLVTAIASDADPSPARVDQFLDAAFGTIR</sequence>
<gene>
    <name evidence="2" type="ORF">UFOPK3957_00308</name>
</gene>
<name>A0A6J7MCN7_9ZZZZ</name>
<reference evidence="2" key="1">
    <citation type="submission" date="2020-05" db="EMBL/GenBank/DDBJ databases">
        <authorList>
            <person name="Chiriac C."/>
            <person name="Salcher M."/>
            <person name="Ghai R."/>
            <person name="Kavagutti S V."/>
        </authorList>
    </citation>
    <scope>NUCLEOTIDE SEQUENCE</scope>
</reference>
<dbReference type="SUPFAM" id="SSF52317">
    <property type="entry name" value="Class I glutamine amidotransferase-like"/>
    <property type="match status" value="1"/>
</dbReference>
<evidence type="ECO:0000313" key="2">
    <source>
        <dbReference type="EMBL" id="CAB4977858.1"/>
    </source>
</evidence>
<dbReference type="Pfam" id="PF00117">
    <property type="entry name" value="GATase"/>
    <property type="match status" value="1"/>
</dbReference>
<dbReference type="PROSITE" id="PS51273">
    <property type="entry name" value="GATASE_TYPE_1"/>
    <property type="match status" value="1"/>
</dbReference>
<dbReference type="GO" id="GO:0005829">
    <property type="term" value="C:cytosol"/>
    <property type="evidence" value="ECO:0007669"/>
    <property type="project" value="TreeGrafter"/>
</dbReference>
<dbReference type="Gene3D" id="3.40.50.880">
    <property type="match status" value="1"/>
</dbReference>
<dbReference type="PANTHER" id="PTHR42695">
    <property type="entry name" value="GLUTAMINE AMIDOTRANSFERASE YLR126C-RELATED"/>
    <property type="match status" value="1"/>
</dbReference>
<dbReference type="PANTHER" id="PTHR42695:SF5">
    <property type="entry name" value="GLUTAMINE AMIDOTRANSFERASE YLR126C-RELATED"/>
    <property type="match status" value="1"/>
</dbReference>